<dbReference type="Proteomes" id="UP001165080">
    <property type="component" value="Unassembled WGS sequence"/>
</dbReference>
<feature type="compositionally biased region" description="Low complexity" evidence="1">
    <location>
        <begin position="287"/>
        <end position="307"/>
    </location>
</feature>
<feature type="compositionally biased region" description="Gly residues" evidence="1">
    <location>
        <begin position="309"/>
        <end position="321"/>
    </location>
</feature>
<evidence type="ECO:0000313" key="3">
    <source>
        <dbReference type="Proteomes" id="UP001165080"/>
    </source>
</evidence>
<name>A0A9W6F4R9_9CHLO</name>
<feature type="region of interest" description="Disordered" evidence="1">
    <location>
        <begin position="260"/>
        <end position="350"/>
    </location>
</feature>
<accession>A0A9W6F4R9</accession>
<feature type="region of interest" description="Disordered" evidence="1">
    <location>
        <begin position="1"/>
        <end position="26"/>
    </location>
</feature>
<proteinExistence type="predicted"/>
<feature type="compositionally biased region" description="Polar residues" evidence="1">
    <location>
        <begin position="17"/>
        <end position="26"/>
    </location>
</feature>
<reference evidence="2 3" key="1">
    <citation type="journal article" date="2023" name="Commun. Biol.">
        <title>Reorganization of the ancestral sex-determining regions during the evolution of trioecy in Pleodorina starrii.</title>
        <authorList>
            <person name="Takahashi K."/>
            <person name="Suzuki S."/>
            <person name="Kawai-Toyooka H."/>
            <person name="Yamamoto K."/>
            <person name="Hamaji T."/>
            <person name="Ootsuki R."/>
            <person name="Yamaguchi H."/>
            <person name="Kawachi M."/>
            <person name="Higashiyama T."/>
            <person name="Nozaki H."/>
        </authorList>
    </citation>
    <scope>NUCLEOTIDE SEQUENCE [LARGE SCALE GENOMIC DNA]</scope>
    <source>
        <strain evidence="2 3">NIES-4479</strain>
    </source>
</reference>
<dbReference type="EMBL" id="BRXU01000015">
    <property type="protein sequence ID" value="GLC56204.1"/>
    <property type="molecule type" value="Genomic_DNA"/>
</dbReference>
<organism evidence="2 3">
    <name type="scientific">Pleodorina starrii</name>
    <dbReference type="NCBI Taxonomy" id="330485"/>
    <lineage>
        <taxon>Eukaryota</taxon>
        <taxon>Viridiplantae</taxon>
        <taxon>Chlorophyta</taxon>
        <taxon>core chlorophytes</taxon>
        <taxon>Chlorophyceae</taxon>
        <taxon>CS clade</taxon>
        <taxon>Chlamydomonadales</taxon>
        <taxon>Volvocaceae</taxon>
        <taxon>Pleodorina</taxon>
    </lineage>
</organism>
<keyword evidence="3" id="KW-1185">Reference proteome</keyword>
<protein>
    <submittedName>
        <fullName evidence="2">Uncharacterized protein</fullName>
    </submittedName>
</protein>
<comment type="caution">
    <text evidence="2">The sequence shown here is derived from an EMBL/GenBank/DDBJ whole genome shotgun (WGS) entry which is preliminary data.</text>
</comment>
<evidence type="ECO:0000256" key="1">
    <source>
        <dbReference type="SAM" id="MobiDB-lite"/>
    </source>
</evidence>
<dbReference type="AlphaFoldDB" id="A0A9W6F4R9"/>
<feature type="compositionally biased region" description="Gly residues" evidence="1">
    <location>
        <begin position="328"/>
        <end position="339"/>
    </location>
</feature>
<sequence>MPSPVRSPKSGRKGSKRFNSPQSDNCFSSKAQRLDAQVVARRQELRAEFEAAMSQPLTRADLDAVLSAAMDKQRVLFTKEVADKLAEGFDKLKVDVTGELVVIIEQKIDQKMEQLYRPGKLLVRAPPAIIEQLASTLDKALQDTSCFGRIHVDVIPRLDSRAAAPTIQLTEAGRHAGCAMADVVFNADSRGRVITALRHVQRQLGGATSNNFVFQDSLTKRGLELKKQRTPTFARLRNEENRVVRWVNGVDIQVKDDGVWRPYNGPWQPSNTEGRNGSAAGVGGSTAGASNGQTAGGNRNASGANAAPLGGGTGGGSGGGQTRVALGRGRGQGGAGGVPAPGTSPMDTRV</sequence>
<gene>
    <name evidence="2" type="primary">PLESTB004327</name>
    <name evidence="2" type="ORF">PLESTB_001079500</name>
</gene>
<evidence type="ECO:0000313" key="2">
    <source>
        <dbReference type="EMBL" id="GLC56204.1"/>
    </source>
</evidence>